<feature type="compositionally biased region" description="Polar residues" evidence="1">
    <location>
        <begin position="118"/>
        <end position="127"/>
    </location>
</feature>
<sequence length="1152" mass="128008">MRECPIEVGASSDARKFLDDVVALQEGGFVKPLLSVLFFASWAMERLRQRDRRLWKELHRDLSSVTSFTMKEAASDLRPVAASHMFSSTSDDQNGSESEMEASAKRLGPVSEHDTHSDGQPSSTSAEPQLPKATCEQRRYEEDEELEEEEEEEEEHNSEESSVGTFVVNAGLPKTSVTEAMLSNLKKAAKLRKEARLKRSNRINDPSRLLQRESVALFLHFACILLVHMGFGDLCFGEKPEELSSRFFVVESAFDALGILLKDISTQGTFRASSSLKQWLKLSFARLQRRSAMMRGQRNWDGGGTSLTFESCLYFEGTVFDVGRSGTPSSSVELVLKELFLNITGQGRNVRGRHFLLRCLHEFSTWLRPNSYEDIDANAWRHLLHSYISLLSLKVARVISFCLSYTTGVLVVGCDFQHKWMERTAVQLAGANAFKRFVTALSRQMNALQNESPSSVMRPFVRVQAHKFCASVLRSLACLLSDIIIHETYYCTEVHTGQAEGRKQDALLLSAPFGDNSSFPAHYLLTCFWTGFAFLLDPDMWQAACDVLTVFHRYGCAQFLGTISRPPLPLLYPLGINVTPDCEAVQLVLLRQGKEDVVSRKKRVNPTSAAQEEHDVEHTVDVVLNYLNEYAGEKEEPAVLLAFTELLLLCDWVSLDYETHAPRFTAFARRGMRSLDFQGQLPHKLSAQREMGPAPSSVYRPFTRYVCYFAESWKRGLLLLPPGCERTAEGLSSRMMFMLGDFFHTALKIFDVPSVELLLHRVIGGSCWKQESVELASSLSKSRHTDLCSLHSCADSYRKSQELNAVHVTSFQRQFEALVVAPFTFLFQSPETPLPLWSKILALVAALLRYHEQNHGFVTDQLLKFLPDIERGLGVGTASSAFTDGTPLYDRLVVLVLADEVSSKVKRLRMAAWTKTPSTSPFDSGSAVSLLASLLDNQAFVATLMDKLTTDPFSAYSATNTGTSTQTELVTGLSKPSASGRTDEWELKPSQTAPRKSRAELQPDDEKGQQPPVAPRKISVLPDEEEASSLLMQSTQRCTTVSSSHRFGSYVYETLPGASNAVQLTGQLPLEYYCLTAKEAPSAPDLIVTGRNSKAEEALPLAQGALPERFFLPPGHTTVFASTATEASAASLTTSTGKKLLNSDDDSSFCST</sequence>
<evidence type="ECO:0000313" key="3">
    <source>
        <dbReference type="Proteomes" id="UP000284403"/>
    </source>
</evidence>
<dbReference type="EMBL" id="MKKU01000162">
    <property type="protein sequence ID" value="RNF21170.1"/>
    <property type="molecule type" value="Genomic_DNA"/>
</dbReference>
<protein>
    <submittedName>
        <fullName evidence="2">Uncharacterized protein</fullName>
    </submittedName>
</protein>
<dbReference type="Proteomes" id="UP000284403">
    <property type="component" value="Unassembled WGS sequence"/>
</dbReference>
<evidence type="ECO:0000256" key="1">
    <source>
        <dbReference type="SAM" id="MobiDB-lite"/>
    </source>
</evidence>
<dbReference type="RefSeq" id="XP_029229456.1">
    <property type="nucleotide sequence ID" value="XM_029370429.1"/>
</dbReference>
<feature type="compositionally biased region" description="Basic and acidic residues" evidence="1">
    <location>
        <begin position="997"/>
        <end position="1008"/>
    </location>
</feature>
<reference evidence="2 3" key="1">
    <citation type="journal article" date="2018" name="BMC Genomics">
        <title>Genomic comparison of Trypanosoma conorhini and Trypanosoma rangeli to Trypanosoma cruzi strains of high and low virulence.</title>
        <authorList>
            <person name="Bradwell K.R."/>
            <person name="Koparde V.N."/>
            <person name="Matveyev A.V."/>
            <person name="Serrano M.G."/>
            <person name="Alves J.M."/>
            <person name="Parikh H."/>
            <person name="Huang B."/>
            <person name="Lee V."/>
            <person name="Espinosa-Alvarez O."/>
            <person name="Ortiz P.A."/>
            <person name="Costa-Martins A.G."/>
            <person name="Teixeira M.M."/>
            <person name="Buck G.A."/>
        </authorList>
    </citation>
    <scope>NUCLEOTIDE SEQUENCE [LARGE SCALE GENOMIC DNA]</scope>
    <source>
        <strain evidence="2 3">025E</strain>
    </source>
</reference>
<dbReference type="GeneID" id="40317122"/>
<organism evidence="2 3">
    <name type="scientific">Trypanosoma conorhini</name>
    <dbReference type="NCBI Taxonomy" id="83891"/>
    <lineage>
        <taxon>Eukaryota</taxon>
        <taxon>Discoba</taxon>
        <taxon>Euglenozoa</taxon>
        <taxon>Kinetoplastea</taxon>
        <taxon>Metakinetoplastina</taxon>
        <taxon>Trypanosomatida</taxon>
        <taxon>Trypanosomatidae</taxon>
        <taxon>Trypanosoma</taxon>
    </lineage>
</organism>
<comment type="caution">
    <text evidence="2">The sequence shown here is derived from an EMBL/GenBank/DDBJ whole genome shotgun (WGS) entry which is preliminary data.</text>
</comment>
<feature type="compositionally biased region" description="Polar residues" evidence="1">
    <location>
        <begin position="957"/>
        <end position="980"/>
    </location>
</feature>
<proteinExistence type="predicted"/>
<dbReference type="AlphaFoldDB" id="A0A422PTY1"/>
<name>A0A422PTY1_9TRYP</name>
<dbReference type="OrthoDB" id="10454438at2759"/>
<keyword evidence="3" id="KW-1185">Reference proteome</keyword>
<feature type="region of interest" description="Disordered" evidence="1">
    <location>
        <begin position="86"/>
        <end position="166"/>
    </location>
</feature>
<gene>
    <name evidence="2" type="ORF">Tco025E_03511</name>
</gene>
<feature type="compositionally biased region" description="Polar residues" evidence="1">
    <location>
        <begin position="86"/>
        <end position="97"/>
    </location>
</feature>
<feature type="compositionally biased region" description="Acidic residues" evidence="1">
    <location>
        <begin position="142"/>
        <end position="157"/>
    </location>
</feature>
<feature type="region of interest" description="Disordered" evidence="1">
    <location>
        <begin position="957"/>
        <end position="1018"/>
    </location>
</feature>
<accession>A0A422PTY1</accession>
<evidence type="ECO:0000313" key="2">
    <source>
        <dbReference type="EMBL" id="RNF21170.1"/>
    </source>
</evidence>